<organism evidence="4">
    <name type="scientific">marine sediment metagenome</name>
    <dbReference type="NCBI Taxonomy" id="412755"/>
    <lineage>
        <taxon>unclassified sequences</taxon>
        <taxon>metagenomes</taxon>
        <taxon>ecological metagenomes</taxon>
    </lineage>
</organism>
<comment type="caution">
    <text evidence="4">The sequence shown here is derived from an EMBL/GenBank/DDBJ whole genome shotgun (WGS) entry which is preliminary data.</text>
</comment>
<evidence type="ECO:0000313" key="4">
    <source>
        <dbReference type="EMBL" id="KKN97565.1"/>
    </source>
</evidence>
<evidence type="ECO:0000256" key="2">
    <source>
        <dbReference type="SAM" id="MobiDB-lite"/>
    </source>
</evidence>
<feature type="domain" description="Prokaryotic-type class I peptide chain release factors" evidence="3">
    <location>
        <begin position="23"/>
        <end position="39"/>
    </location>
</feature>
<dbReference type="NCBIfam" id="NF006718">
    <property type="entry name" value="PRK09256.1"/>
    <property type="match status" value="1"/>
</dbReference>
<dbReference type="PANTHER" id="PTHR47814">
    <property type="entry name" value="PEPTIDYL-TRNA HYDROLASE ARFB"/>
    <property type="match status" value="1"/>
</dbReference>
<dbReference type="Gene3D" id="3.30.160.20">
    <property type="match status" value="1"/>
</dbReference>
<dbReference type="GO" id="GO:0003747">
    <property type="term" value="F:translation release factor activity"/>
    <property type="evidence" value="ECO:0007669"/>
    <property type="project" value="InterPro"/>
</dbReference>
<dbReference type="Pfam" id="PF00472">
    <property type="entry name" value="RF-1"/>
    <property type="match status" value="1"/>
</dbReference>
<feature type="compositionally biased region" description="Basic residues" evidence="2">
    <location>
        <begin position="126"/>
        <end position="139"/>
    </location>
</feature>
<evidence type="ECO:0000256" key="1">
    <source>
        <dbReference type="ARBA" id="ARBA00010835"/>
    </source>
</evidence>
<dbReference type="PANTHER" id="PTHR47814:SF1">
    <property type="entry name" value="PEPTIDYL-TRNA HYDROLASE ARFB"/>
    <property type="match status" value="1"/>
</dbReference>
<protein>
    <recommendedName>
        <fullName evidence="3">Prokaryotic-type class I peptide chain release factors domain-containing protein</fullName>
    </recommendedName>
</protein>
<dbReference type="GO" id="GO:0004045">
    <property type="term" value="F:peptidyl-tRNA hydrolase activity"/>
    <property type="evidence" value="ECO:0007669"/>
    <property type="project" value="TreeGrafter"/>
</dbReference>
<dbReference type="InterPro" id="IPR045853">
    <property type="entry name" value="Pep_chain_release_fac_I_sf"/>
</dbReference>
<accession>A0A0F9UX11</accession>
<dbReference type="AlphaFoldDB" id="A0A0F9UX11"/>
<dbReference type="GO" id="GO:0043022">
    <property type="term" value="F:ribosome binding"/>
    <property type="evidence" value="ECO:0007669"/>
    <property type="project" value="TreeGrafter"/>
</dbReference>
<proteinExistence type="inferred from homology"/>
<name>A0A0F9UX11_9ZZZZ</name>
<comment type="similarity">
    <text evidence="1">Belongs to the prokaryotic/mitochondrial release factor family.</text>
</comment>
<dbReference type="GO" id="GO:0072344">
    <property type="term" value="P:rescue of stalled ribosome"/>
    <property type="evidence" value="ECO:0007669"/>
    <property type="project" value="TreeGrafter"/>
</dbReference>
<dbReference type="InterPro" id="IPR000352">
    <property type="entry name" value="Pep_chain_release_fac_I"/>
</dbReference>
<dbReference type="PROSITE" id="PS00745">
    <property type="entry name" value="RF_PROK_I"/>
    <property type="match status" value="1"/>
</dbReference>
<gene>
    <name evidence="4" type="ORF">LCGC14_0156840</name>
</gene>
<sequence>MSTLRLSYDVELDESELDISAIRSQGAGGQNVNKVASAIHLRFDIRNSSLPEFFKERLLALSDSRITKDKVVVIKAQQYRTQEQNRDDALLRLVELINGAVVVQKKRRPTKASKSSQKRRMDSKTLRGRAKSLRGKVDI</sequence>
<feature type="region of interest" description="Disordered" evidence="2">
    <location>
        <begin position="105"/>
        <end position="139"/>
    </location>
</feature>
<dbReference type="SUPFAM" id="SSF75620">
    <property type="entry name" value="Release factor"/>
    <property type="match status" value="1"/>
</dbReference>
<reference evidence="4" key="1">
    <citation type="journal article" date="2015" name="Nature">
        <title>Complex archaea that bridge the gap between prokaryotes and eukaryotes.</title>
        <authorList>
            <person name="Spang A."/>
            <person name="Saw J.H."/>
            <person name="Jorgensen S.L."/>
            <person name="Zaremba-Niedzwiedzka K."/>
            <person name="Martijn J."/>
            <person name="Lind A.E."/>
            <person name="van Eijk R."/>
            <person name="Schleper C."/>
            <person name="Guy L."/>
            <person name="Ettema T.J."/>
        </authorList>
    </citation>
    <scope>NUCLEOTIDE SEQUENCE</scope>
</reference>
<dbReference type="EMBL" id="LAZR01000057">
    <property type="protein sequence ID" value="KKN97565.1"/>
    <property type="molecule type" value="Genomic_DNA"/>
</dbReference>
<evidence type="ECO:0000259" key="3">
    <source>
        <dbReference type="PROSITE" id="PS00745"/>
    </source>
</evidence>